<evidence type="ECO:0000313" key="1">
    <source>
        <dbReference type="EMBL" id="QNO00308.1"/>
    </source>
</evidence>
<name>A0A7G9V202_9CAUD</name>
<proteinExistence type="predicted"/>
<dbReference type="Proteomes" id="UP000516132">
    <property type="component" value="Segment"/>
</dbReference>
<evidence type="ECO:0000313" key="2">
    <source>
        <dbReference type="Proteomes" id="UP000516132"/>
    </source>
</evidence>
<gene>
    <name evidence="1" type="ORF">phiPsa315_099</name>
</gene>
<reference evidence="1 2" key="1">
    <citation type="submission" date="2020-06" db="EMBL/GenBank/DDBJ databases">
        <title>Characterization of Pseudomonas phiPsa374-like phages.</title>
        <authorList>
            <person name="Warring S."/>
            <person name="Malone L.M."/>
            <person name="Easingwood R.A."/>
            <person name="Rigano L."/>
            <person name="Frampton R.A."/>
            <person name="Lopez Acedo E."/>
            <person name="Templeton M.D."/>
            <person name="Kleffmann T."/>
            <person name="Bostina M."/>
            <person name="Fineran P.C."/>
        </authorList>
    </citation>
    <scope>NUCLEOTIDE SEQUENCE [LARGE SCALE GENOMIC DNA]</scope>
</reference>
<keyword evidence="2" id="KW-1185">Reference proteome</keyword>
<protein>
    <submittedName>
        <fullName evidence="1">Uncharacterized protein</fullName>
    </submittedName>
</protein>
<organism evidence="1 2">
    <name type="scientific">Pseudomonas phage phiPsa315</name>
    <dbReference type="NCBI Taxonomy" id="1460363"/>
    <lineage>
        <taxon>Viruses</taxon>
        <taxon>Duplodnaviria</taxon>
        <taxon>Heunggongvirae</taxon>
        <taxon>Uroviricota</taxon>
        <taxon>Caudoviricetes</taxon>
        <taxon>Vandenendeviridae</taxon>
        <taxon>Gorskivirinae</taxon>
        <taxon>Otagovirus</taxon>
        <taxon>Otagovirus psa315</taxon>
    </lineage>
</organism>
<accession>A0A7G9V202</accession>
<dbReference type="EMBL" id="MT670419">
    <property type="protein sequence ID" value="QNO00308.1"/>
    <property type="molecule type" value="Genomic_DNA"/>
</dbReference>
<sequence>MTWLIKTEHGYMLEDADGRLIQWFDMAANSKAYCMEQGIEPVYLNSRSSLRVQKDYELKTGKILWWNRIEVYDWLALTRLLNVREHLHGAGKPLR</sequence>